<dbReference type="EMBL" id="JAVHJM010000006">
    <property type="protein sequence ID" value="KAK6512857.1"/>
    <property type="molecule type" value="Genomic_DNA"/>
</dbReference>
<accession>A0AAN8NBL0</accession>
<feature type="region of interest" description="Disordered" evidence="1">
    <location>
        <begin position="1"/>
        <end position="35"/>
    </location>
</feature>
<name>A0AAN8NBL0_9PEZI</name>
<proteinExistence type="predicted"/>
<evidence type="ECO:0000256" key="1">
    <source>
        <dbReference type="SAM" id="MobiDB-lite"/>
    </source>
</evidence>
<feature type="compositionally biased region" description="Polar residues" evidence="1">
    <location>
        <begin position="177"/>
        <end position="190"/>
    </location>
</feature>
<keyword evidence="3" id="KW-1185">Reference proteome</keyword>
<feature type="region of interest" description="Disordered" evidence="1">
    <location>
        <begin position="162"/>
        <end position="203"/>
    </location>
</feature>
<comment type="caution">
    <text evidence="2">The sequence shown here is derived from an EMBL/GenBank/DDBJ whole genome shotgun (WGS) entry which is preliminary data.</text>
</comment>
<feature type="compositionally biased region" description="Pro residues" evidence="1">
    <location>
        <begin position="193"/>
        <end position="203"/>
    </location>
</feature>
<gene>
    <name evidence="2" type="ORF">TWF506_009022</name>
</gene>
<evidence type="ECO:0000313" key="3">
    <source>
        <dbReference type="Proteomes" id="UP001307849"/>
    </source>
</evidence>
<reference evidence="2 3" key="1">
    <citation type="submission" date="2019-10" db="EMBL/GenBank/DDBJ databases">
        <authorList>
            <person name="Palmer J.M."/>
        </authorList>
    </citation>
    <scope>NUCLEOTIDE SEQUENCE [LARGE SCALE GENOMIC DNA]</scope>
    <source>
        <strain evidence="2 3">TWF506</strain>
    </source>
</reference>
<organism evidence="2 3">
    <name type="scientific">Arthrobotrys conoides</name>
    <dbReference type="NCBI Taxonomy" id="74498"/>
    <lineage>
        <taxon>Eukaryota</taxon>
        <taxon>Fungi</taxon>
        <taxon>Dikarya</taxon>
        <taxon>Ascomycota</taxon>
        <taxon>Pezizomycotina</taxon>
        <taxon>Orbiliomycetes</taxon>
        <taxon>Orbiliales</taxon>
        <taxon>Orbiliaceae</taxon>
        <taxon>Arthrobotrys</taxon>
    </lineage>
</organism>
<dbReference type="AlphaFoldDB" id="A0AAN8NBL0"/>
<dbReference type="Proteomes" id="UP001307849">
    <property type="component" value="Unassembled WGS sequence"/>
</dbReference>
<feature type="compositionally biased region" description="Polar residues" evidence="1">
    <location>
        <begin position="22"/>
        <end position="35"/>
    </location>
</feature>
<evidence type="ECO:0000313" key="2">
    <source>
        <dbReference type="EMBL" id="KAK6512857.1"/>
    </source>
</evidence>
<sequence length="203" mass="22509">MQLQVRNGQEKGQKGRKVRQPLSEQVPSNPTPSRLTRASTPFWLAGWLADWFIGIGCDVRHVPLSRFHQPAALEPCFLSQLILKKGLRFVQGPKSRRRFDFSPTDILPKPTSLPPNQSFHTLQSFRLKENRKENCSSGGGGHRSGGVNGTLPFFNILSGTSNITTSTEKKEGKKVPINTTHTANSSNLFNSHPPRPFLPPTSS</sequence>
<protein>
    <submittedName>
        <fullName evidence="2">Uncharacterized protein</fullName>
    </submittedName>
</protein>